<dbReference type="Pfam" id="PF02984">
    <property type="entry name" value="Cyclin_C"/>
    <property type="match status" value="1"/>
</dbReference>
<dbReference type="InterPro" id="IPR036915">
    <property type="entry name" value="Cyclin-like_sf"/>
</dbReference>
<feature type="domain" description="Cyclin C-terminal" evidence="8">
    <location>
        <begin position="200"/>
        <end position="321"/>
    </location>
</feature>
<evidence type="ECO:0000313" key="10">
    <source>
        <dbReference type="Proteomes" id="UP001168098"/>
    </source>
</evidence>
<dbReference type="Pfam" id="PF00134">
    <property type="entry name" value="Cyclin_N"/>
    <property type="match status" value="1"/>
</dbReference>
<evidence type="ECO:0000256" key="1">
    <source>
        <dbReference type="ARBA" id="ARBA00009065"/>
    </source>
</evidence>
<dbReference type="InterPro" id="IPR004367">
    <property type="entry name" value="Cyclin_C-dom"/>
</dbReference>
<sequence length="354" mass="39630">MGSGFDYSVSSLLCSETHTVCFDDLDCNAIDEFFPSWNFQNHYQNPIFRNSRSDSWIEFPMLSEERLREMVEREGEYMPRDDYLGRLRSGDLDLGVRREAVDWILKAHACHGFGPLSLYLSINFLDRVLSVYQLPTRRPWIVRLLSVACLSVAAKVEETNVPLSIELQEVGDPRLMFEAKTIRRMELLVLTHLKWKMQAFTPCSFIDYFLSKVNDHKYPSGSLISRSIQLILSTIKGIDFLEFKASEIAAAVAICVSEEIQDIDKAMSCLIHVDEGRVLKCVQLIQNVALLGASTEVAGASAASVPQSPVGVLDAACWSYKSDDLTVGSCANSSHNTPDGKRRKLERPSGGGDF</sequence>
<dbReference type="PANTHER" id="PTHR10177">
    <property type="entry name" value="CYCLINS"/>
    <property type="match status" value="1"/>
</dbReference>
<evidence type="ECO:0000313" key="9">
    <source>
        <dbReference type="EMBL" id="KAJ9670207.1"/>
    </source>
</evidence>
<keyword evidence="4" id="KW-0131">Cell cycle</keyword>
<protein>
    <recommendedName>
        <fullName evidence="11">B-like cyclin</fullName>
    </recommendedName>
</protein>
<comment type="caution">
    <text evidence="9">The sequence shown here is derived from an EMBL/GenBank/DDBJ whole genome shotgun (WGS) entry which is preliminary data.</text>
</comment>
<feature type="region of interest" description="Disordered" evidence="6">
    <location>
        <begin position="331"/>
        <end position="354"/>
    </location>
</feature>
<evidence type="ECO:0000256" key="2">
    <source>
        <dbReference type="ARBA" id="ARBA00022618"/>
    </source>
</evidence>
<keyword evidence="10" id="KW-1185">Reference proteome</keyword>
<dbReference type="Gene3D" id="1.10.472.10">
    <property type="entry name" value="Cyclin-like"/>
    <property type="match status" value="2"/>
</dbReference>
<gene>
    <name evidence="9" type="ORF">PVL29_026635</name>
</gene>
<evidence type="ECO:0000256" key="6">
    <source>
        <dbReference type="SAM" id="MobiDB-lite"/>
    </source>
</evidence>
<dbReference type="AlphaFoldDB" id="A0AA39D5P6"/>
<comment type="similarity">
    <text evidence="1">Belongs to the cyclin family. Cyclin D subfamily.</text>
</comment>
<dbReference type="SMART" id="SM00385">
    <property type="entry name" value="CYCLIN"/>
    <property type="match status" value="1"/>
</dbReference>
<evidence type="ECO:0008006" key="11">
    <source>
        <dbReference type="Google" id="ProtNLM"/>
    </source>
</evidence>
<dbReference type="CDD" id="cd20544">
    <property type="entry name" value="CYCLIN_AtCycD-like_rpt2"/>
    <property type="match status" value="1"/>
</dbReference>
<proteinExistence type="inferred from homology"/>
<evidence type="ECO:0000256" key="3">
    <source>
        <dbReference type="ARBA" id="ARBA00023127"/>
    </source>
</evidence>
<accession>A0AA39D5P6</accession>
<reference evidence="9 10" key="1">
    <citation type="journal article" date="2023" name="BMC Biotechnol.">
        <title>Vitis rotundifolia cv Carlos genome sequencing.</title>
        <authorList>
            <person name="Huff M."/>
            <person name="Hulse-Kemp A."/>
            <person name="Scheffler B."/>
            <person name="Youngblood R."/>
            <person name="Simpson S."/>
            <person name="Babiker E."/>
            <person name="Staton M."/>
        </authorList>
    </citation>
    <scope>NUCLEOTIDE SEQUENCE [LARGE SCALE GENOMIC DNA]</scope>
    <source>
        <tissue evidence="9">Leaf</tissue>
    </source>
</reference>
<dbReference type="FunFam" id="1.10.472.10:FF:000060">
    <property type="entry name" value="D6-type cyclin"/>
    <property type="match status" value="1"/>
</dbReference>
<keyword evidence="3 5" id="KW-0195">Cyclin</keyword>
<name>A0AA39D5P6_VITRO</name>
<organism evidence="9 10">
    <name type="scientific">Vitis rotundifolia</name>
    <name type="common">Muscadine grape</name>
    <dbReference type="NCBI Taxonomy" id="103349"/>
    <lineage>
        <taxon>Eukaryota</taxon>
        <taxon>Viridiplantae</taxon>
        <taxon>Streptophyta</taxon>
        <taxon>Embryophyta</taxon>
        <taxon>Tracheophyta</taxon>
        <taxon>Spermatophyta</taxon>
        <taxon>Magnoliopsida</taxon>
        <taxon>eudicotyledons</taxon>
        <taxon>Gunneridae</taxon>
        <taxon>Pentapetalae</taxon>
        <taxon>rosids</taxon>
        <taxon>Vitales</taxon>
        <taxon>Vitaceae</taxon>
        <taxon>Viteae</taxon>
        <taxon>Vitis</taxon>
    </lineage>
</organism>
<dbReference type="SUPFAM" id="SSF47954">
    <property type="entry name" value="Cyclin-like"/>
    <property type="match status" value="2"/>
</dbReference>
<dbReference type="InterPro" id="IPR039361">
    <property type="entry name" value="Cyclin"/>
</dbReference>
<dbReference type="Proteomes" id="UP001168098">
    <property type="component" value="Unassembled WGS sequence"/>
</dbReference>
<dbReference type="CDD" id="cd20543">
    <property type="entry name" value="CYCLIN_AtCycD-like_rpt1"/>
    <property type="match status" value="1"/>
</dbReference>
<dbReference type="InterPro" id="IPR006671">
    <property type="entry name" value="Cyclin_N"/>
</dbReference>
<dbReference type="InterPro" id="IPR013763">
    <property type="entry name" value="Cyclin-like_dom"/>
</dbReference>
<dbReference type="InterPro" id="IPR048258">
    <property type="entry name" value="Cyclins_cyclin-box"/>
</dbReference>
<dbReference type="PROSITE" id="PS00292">
    <property type="entry name" value="CYCLINS"/>
    <property type="match status" value="1"/>
</dbReference>
<evidence type="ECO:0000256" key="4">
    <source>
        <dbReference type="ARBA" id="ARBA00023306"/>
    </source>
</evidence>
<dbReference type="GO" id="GO:0051301">
    <property type="term" value="P:cell division"/>
    <property type="evidence" value="ECO:0007669"/>
    <property type="project" value="UniProtKB-KW"/>
</dbReference>
<evidence type="ECO:0000256" key="5">
    <source>
        <dbReference type="RuleBase" id="RU000383"/>
    </source>
</evidence>
<keyword evidence="2" id="KW-0132">Cell division</keyword>
<dbReference type="FunFam" id="1.10.472.10:FF:000040">
    <property type="entry name" value="D6-type cyclin"/>
    <property type="match status" value="1"/>
</dbReference>
<evidence type="ECO:0000259" key="7">
    <source>
        <dbReference type="SMART" id="SM00385"/>
    </source>
</evidence>
<dbReference type="EMBL" id="JARBHA010000020">
    <property type="protein sequence ID" value="KAJ9670207.1"/>
    <property type="molecule type" value="Genomic_DNA"/>
</dbReference>
<evidence type="ECO:0000259" key="8">
    <source>
        <dbReference type="SMART" id="SM01332"/>
    </source>
</evidence>
<dbReference type="SMART" id="SM01332">
    <property type="entry name" value="Cyclin_C"/>
    <property type="match status" value="1"/>
</dbReference>
<feature type="domain" description="Cyclin-like" evidence="7">
    <location>
        <begin position="102"/>
        <end position="191"/>
    </location>
</feature>